<feature type="compositionally biased region" description="Acidic residues" evidence="1">
    <location>
        <begin position="107"/>
        <end position="124"/>
    </location>
</feature>
<protein>
    <recommendedName>
        <fullName evidence="4">Retrotransposon gag domain-containing protein</fullName>
    </recommendedName>
</protein>
<feature type="region of interest" description="Disordered" evidence="1">
    <location>
        <begin position="101"/>
        <end position="124"/>
    </location>
</feature>
<reference evidence="2 3" key="1">
    <citation type="journal article" date="2014" name="Agronomy (Basel)">
        <title>A Draft Genome Sequence for Ensete ventricosum, the Drought-Tolerant Tree Against Hunger.</title>
        <authorList>
            <person name="Harrison J."/>
            <person name="Moore K.A."/>
            <person name="Paszkiewicz K."/>
            <person name="Jones T."/>
            <person name="Grant M."/>
            <person name="Ambacheew D."/>
            <person name="Muzemil S."/>
            <person name="Studholme D.J."/>
        </authorList>
    </citation>
    <scope>NUCLEOTIDE SEQUENCE [LARGE SCALE GENOMIC DNA]</scope>
</reference>
<comment type="caution">
    <text evidence="2">The sequence shown here is derived from an EMBL/GenBank/DDBJ whole genome shotgun (WGS) entry which is preliminary data.</text>
</comment>
<dbReference type="EMBL" id="AMZH03003648">
    <property type="protein sequence ID" value="RRT71640.1"/>
    <property type="molecule type" value="Genomic_DNA"/>
</dbReference>
<evidence type="ECO:0000313" key="2">
    <source>
        <dbReference type="EMBL" id="RRT71640.1"/>
    </source>
</evidence>
<dbReference type="AlphaFoldDB" id="A0A427A5X1"/>
<evidence type="ECO:0000313" key="3">
    <source>
        <dbReference type="Proteomes" id="UP000287651"/>
    </source>
</evidence>
<evidence type="ECO:0008006" key="4">
    <source>
        <dbReference type="Google" id="ProtNLM"/>
    </source>
</evidence>
<dbReference type="Proteomes" id="UP000287651">
    <property type="component" value="Unassembled WGS sequence"/>
</dbReference>
<gene>
    <name evidence="2" type="ORF">B296_00019897</name>
</gene>
<evidence type="ECO:0000256" key="1">
    <source>
        <dbReference type="SAM" id="MobiDB-lite"/>
    </source>
</evidence>
<proteinExistence type="predicted"/>
<organism evidence="2 3">
    <name type="scientific">Ensete ventricosum</name>
    <name type="common">Abyssinian banana</name>
    <name type="synonym">Musa ensete</name>
    <dbReference type="NCBI Taxonomy" id="4639"/>
    <lineage>
        <taxon>Eukaryota</taxon>
        <taxon>Viridiplantae</taxon>
        <taxon>Streptophyta</taxon>
        <taxon>Embryophyta</taxon>
        <taxon>Tracheophyta</taxon>
        <taxon>Spermatophyta</taxon>
        <taxon>Magnoliopsida</taxon>
        <taxon>Liliopsida</taxon>
        <taxon>Zingiberales</taxon>
        <taxon>Musaceae</taxon>
        <taxon>Ensete</taxon>
    </lineage>
</organism>
<accession>A0A427A5X1</accession>
<sequence length="124" mass="14391">MASEDLIDAKLKAFESRMEDKLRALFAEFKVGRSPSPTKSQQGEGLDHKKRPLEKEEQATDPAQPRMRVDFLRSAKGLCWHCDEPWSHDHRCKRGRLLLIEPINDSEHEEEDLEHEEEVTGEEP</sequence>
<feature type="region of interest" description="Disordered" evidence="1">
    <location>
        <begin position="30"/>
        <end position="67"/>
    </location>
</feature>
<name>A0A427A5X1_ENSVE</name>